<keyword evidence="4" id="KW-1003">Cell membrane</keyword>
<dbReference type="EMBL" id="PGTN01000224">
    <property type="protein sequence ID" value="PJF46411.1"/>
    <property type="molecule type" value="Genomic_DNA"/>
</dbReference>
<evidence type="ECO:0000256" key="3">
    <source>
        <dbReference type="ARBA" id="ARBA00022448"/>
    </source>
</evidence>
<comment type="caution">
    <text evidence="10">The sequence shown here is derived from an EMBL/GenBank/DDBJ whole genome shotgun (WGS) entry which is preliminary data.</text>
</comment>
<reference evidence="10 11" key="1">
    <citation type="submission" date="2017-11" db="EMBL/GenBank/DDBJ databases">
        <title>Evolution of Phototrophy in the Chloroflexi Phylum Driven by Horizontal Gene Transfer.</title>
        <authorList>
            <person name="Ward L.M."/>
            <person name="Hemp J."/>
            <person name="Shih P.M."/>
            <person name="Mcglynn S.E."/>
            <person name="Fischer W."/>
        </authorList>
    </citation>
    <scope>NUCLEOTIDE SEQUENCE [LARGE SCALE GENOMIC DNA]</scope>
    <source>
        <strain evidence="10">JP3_7</strain>
    </source>
</reference>
<dbReference type="SUPFAM" id="SSF161098">
    <property type="entry name" value="MetI-like"/>
    <property type="match status" value="1"/>
</dbReference>
<dbReference type="InterPro" id="IPR035906">
    <property type="entry name" value="MetI-like_sf"/>
</dbReference>
<dbReference type="PANTHER" id="PTHR42929:SF1">
    <property type="entry name" value="INNER MEMBRANE ABC TRANSPORTER PERMEASE PROTEIN YDCU-RELATED"/>
    <property type="match status" value="1"/>
</dbReference>
<evidence type="ECO:0000256" key="6">
    <source>
        <dbReference type="ARBA" id="ARBA00022989"/>
    </source>
</evidence>
<sequence>MIQHIRENRRLQGFLLILPAMFVMMTLLVIPLTLTVITSFGQRDADGNVIYTFTLENYWRLLGFTEQGWDDLYLRILLRSLWLAVQTTVIVILMAYPLAYFIARSPEKRRNFLLFLVLVPLWTNFVIRIYAWVMILRSQGVLNSTLGTIAGLLNVPF</sequence>
<feature type="transmembrane region" description="Helical" evidence="8">
    <location>
        <begin position="12"/>
        <end position="34"/>
    </location>
</feature>
<evidence type="ECO:0000256" key="2">
    <source>
        <dbReference type="ARBA" id="ARBA00007069"/>
    </source>
</evidence>
<evidence type="ECO:0000256" key="5">
    <source>
        <dbReference type="ARBA" id="ARBA00022692"/>
    </source>
</evidence>
<proteinExistence type="inferred from homology"/>
<keyword evidence="5 8" id="KW-0812">Transmembrane</keyword>
<dbReference type="PROSITE" id="PS50928">
    <property type="entry name" value="ABC_TM1"/>
    <property type="match status" value="1"/>
</dbReference>
<keyword evidence="6 8" id="KW-1133">Transmembrane helix</keyword>
<dbReference type="Gene3D" id="1.10.3720.10">
    <property type="entry name" value="MetI-like"/>
    <property type="match status" value="1"/>
</dbReference>
<feature type="non-terminal residue" evidence="10">
    <location>
        <position position="157"/>
    </location>
</feature>
<feature type="transmembrane region" description="Helical" evidence="8">
    <location>
        <begin position="112"/>
        <end position="135"/>
    </location>
</feature>
<feature type="domain" description="ABC transmembrane type-1" evidence="9">
    <location>
        <begin position="77"/>
        <end position="157"/>
    </location>
</feature>
<keyword evidence="3" id="KW-0813">Transport</keyword>
<comment type="subcellular location">
    <subcellularLocation>
        <location evidence="1">Cell membrane</location>
        <topology evidence="1">Multi-pass membrane protein</topology>
    </subcellularLocation>
</comment>
<dbReference type="Proteomes" id="UP000230790">
    <property type="component" value="Unassembled WGS sequence"/>
</dbReference>
<gene>
    <name evidence="10" type="ORF">CUN48_13940</name>
</gene>
<organism evidence="10 11">
    <name type="scientific">Candidatus Thermofonsia Clade 3 bacterium</name>
    <dbReference type="NCBI Taxonomy" id="2364212"/>
    <lineage>
        <taxon>Bacteria</taxon>
        <taxon>Bacillati</taxon>
        <taxon>Chloroflexota</taxon>
        <taxon>Candidatus Thermofontia</taxon>
        <taxon>Candidatus Thermofonsia Clade 3</taxon>
    </lineage>
</organism>
<comment type="similarity">
    <text evidence="2">Belongs to the binding-protein-dependent transport system permease family. CysTW subfamily.</text>
</comment>
<name>A0A2M8Q9D3_9CHLR</name>
<evidence type="ECO:0000256" key="8">
    <source>
        <dbReference type="SAM" id="Phobius"/>
    </source>
</evidence>
<dbReference type="PANTHER" id="PTHR42929">
    <property type="entry name" value="INNER MEMBRANE ABC TRANSPORTER PERMEASE PROTEIN YDCU-RELATED-RELATED"/>
    <property type="match status" value="1"/>
</dbReference>
<dbReference type="InterPro" id="IPR000515">
    <property type="entry name" value="MetI-like"/>
</dbReference>
<protein>
    <submittedName>
        <fullName evidence="10">ABC transporter permease</fullName>
    </submittedName>
</protein>
<evidence type="ECO:0000313" key="10">
    <source>
        <dbReference type="EMBL" id="PJF46411.1"/>
    </source>
</evidence>
<keyword evidence="7 8" id="KW-0472">Membrane</keyword>
<feature type="transmembrane region" description="Helical" evidence="8">
    <location>
        <begin position="81"/>
        <end position="103"/>
    </location>
</feature>
<dbReference type="GO" id="GO:0005886">
    <property type="term" value="C:plasma membrane"/>
    <property type="evidence" value="ECO:0007669"/>
    <property type="project" value="UniProtKB-SubCell"/>
</dbReference>
<dbReference type="GO" id="GO:0055085">
    <property type="term" value="P:transmembrane transport"/>
    <property type="evidence" value="ECO:0007669"/>
    <property type="project" value="InterPro"/>
</dbReference>
<evidence type="ECO:0000256" key="7">
    <source>
        <dbReference type="ARBA" id="ARBA00023136"/>
    </source>
</evidence>
<evidence type="ECO:0000313" key="11">
    <source>
        <dbReference type="Proteomes" id="UP000230790"/>
    </source>
</evidence>
<dbReference type="AlphaFoldDB" id="A0A2M8Q9D3"/>
<evidence type="ECO:0000259" key="9">
    <source>
        <dbReference type="PROSITE" id="PS50928"/>
    </source>
</evidence>
<evidence type="ECO:0000256" key="4">
    <source>
        <dbReference type="ARBA" id="ARBA00022475"/>
    </source>
</evidence>
<accession>A0A2M8Q9D3</accession>
<evidence type="ECO:0000256" key="1">
    <source>
        <dbReference type="ARBA" id="ARBA00004651"/>
    </source>
</evidence>